<evidence type="ECO:0000313" key="12">
    <source>
        <dbReference type="EMBL" id="MBD3689097.1"/>
    </source>
</evidence>
<dbReference type="NCBIfam" id="NF009566">
    <property type="entry name" value="PRK13020.1"/>
    <property type="match status" value="1"/>
</dbReference>
<dbReference type="PANTHER" id="PTHR21098">
    <property type="entry name" value="RIBOFLAVIN SYNTHASE ALPHA CHAIN"/>
    <property type="match status" value="1"/>
</dbReference>
<dbReference type="AlphaFoldDB" id="A0A8I0GDY3"/>
<dbReference type="PIRSF" id="PIRSF000498">
    <property type="entry name" value="Riboflavin_syn_A"/>
    <property type="match status" value="1"/>
</dbReference>
<reference evidence="12 13" key="1">
    <citation type="submission" date="2020-08" db="EMBL/GenBank/DDBJ databases">
        <title>Winkia gen. nov., sp. nov., isolated from faeces of the Anser albifrons in China.</title>
        <authorList>
            <person name="Liu Q."/>
        </authorList>
    </citation>
    <scope>NUCLEOTIDE SEQUENCE [LARGE SCALE GENOMIC DNA]</scope>
    <source>
        <strain evidence="12 13">C62</strain>
    </source>
</reference>
<evidence type="ECO:0000259" key="11">
    <source>
        <dbReference type="PROSITE" id="PS51177"/>
    </source>
</evidence>
<dbReference type="GO" id="GO:0009231">
    <property type="term" value="P:riboflavin biosynthetic process"/>
    <property type="evidence" value="ECO:0007669"/>
    <property type="project" value="UniProtKB-KW"/>
</dbReference>
<comment type="function">
    <text evidence="2">Catalyzes the dismutation of two molecules of 6,7-dimethyl-8-ribityllumazine, resulting in the formation of riboflavin and 5-amino-6-(D-ribitylamino)uracil.</text>
</comment>
<feature type="repeat" description="Lumazine-binding" evidence="10">
    <location>
        <begin position="1"/>
        <end position="95"/>
    </location>
</feature>
<dbReference type="InterPro" id="IPR001783">
    <property type="entry name" value="Lumazine-bd"/>
</dbReference>
<feature type="domain" description="Lumazine-binding" evidence="11">
    <location>
        <begin position="1"/>
        <end position="95"/>
    </location>
</feature>
<dbReference type="Pfam" id="PF00677">
    <property type="entry name" value="Lum_binding"/>
    <property type="match status" value="2"/>
</dbReference>
<organism evidence="12 13">
    <name type="scientific">Nanchangia anserum</name>
    <dbReference type="NCBI Taxonomy" id="2692125"/>
    <lineage>
        <taxon>Bacteria</taxon>
        <taxon>Bacillati</taxon>
        <taxon>Actinomycetota</taxon>
        <taxon>Actinomycetes</taxon>
        <taxon>Actinomycetales</taxon>
        <taxon>Actinomycetaceae</taxon>
        <taxon>Nanchangia</taxon>
    </lineage>
</organism>
<dbReference type="Gene3D" id="2.40.30.20">
    <property type="match status" value="2"/>
</dbReference>
<feature type="repeat" description="Lumazine-binding" evidence="10">
    <location>
        <begin position="96"/>
        <end position="192"/>
    </location>
</feature>
<protein>
    <recommendedName>
        <fullName evidence="5 9">Riboflavin synthase</fullName>
        <ecNumber evidence="4 9">2.5.1.9</ecNumber>
    </recommendedName>
</protein>
<dbReference type="RefSeq" id="WP_191071169.1">
    <property type="nucleotide sequence ID" value="NZ_CP060506.1"/>
</dbReference>
<name>A0A8I0GDY3_9ACTO</name>
<dbReference type="NCBIfam" id="NF006767">
    <property type="entry name" value="PRK09289.1"/>
    <property type="match status" value="1"/>
</dbReference>
<keyword evidence="6" id="KW-0686">Riboflavin biosynthesis</keyword>
<proteinExistence type="predicted"/>
<comment type="catalytic activity">
    <reaction evidence="1">
        <text>2 6,7-dimethyl-8-(1-D-ribityl)lumazine + H(+) = 5-amino-6-(D-ribitylamino)uracil + riboflavin</text>
        <dbReference type="Rhea" id="RHEA:20772"/>
        <dbReference type="ChEBI" id="CHEBI:15378"/>
        <dbReference type="ChEBI" id="CHEBI:15934"/>
        <dbReference type="ChEBI" id="CHEBI:57986"/>
        <dbReference type="ChEBI" id="CHEBI:58201"/>
        <dbReference type="EC" id="2.5.1.9"/>
    </reaction>
</comment>
<gene>
    <name evidence="12" type="ORF">H8R10_02460</name>
</gene>
<comment type="pathway">
    <text evidence="3">Cofactor biosynthesis; riboflavin biosynthesis; riboflavin from 2-hydroxy-3-oxobutyl phosphate and 5-amino-6-(D-ribitylamino)uracil: step 2/2.</text>
</comment>
<dbReference type="EC" id="2.5.1.9" evidence="4 9"/>
<dbReference type="GO" id="GO:0004746">
    <property type="term" value="F:riboflavin synthase activity"/>
    <property type="evidence" value="ECO:0007669"/>
    <property type="project" value="UniProtKB-UniRule"/>
</dbReference>
<evidence type="ECO:0000256" key="5">
    <source>
        <dbReference type="ARBA" id="ARBA00013950"/>
    </source>
</evidence>
<dbReference type="EMBL" id="JACRUO010000001">
    <property type="protein sequence ID" value="MBD3689097.1"/>
    <property type="molecule type" value="Genomic_DNA"/>
</dbReference>
<dbReference type="PANTHER" id="PTHR21098:SF12">
    <property type="entry name" value="RIBOFLAVIN SYNTHASE"/>
    <property type="match status" value="1"/>
</dbReference>
<dbReference type="CDD" id="cd00402">
    <property type="entry name" value="Riboflavin_synthase_like"/>
    <property type="match status" value="1"/>
</dbReference>
<dbReference type="FunFam" id="2.40.30.20:FF:000004">
    <property type="entry name" value="Riboflavin synthase, alpha subunit"/>
    <property type="match status" value="1"/>
</dbReference>
<keyword evidence="8" id="KW-0677">Repeat</keyword>
<dbReference type="NCBIfam" id="TIGR00187">
    <property type="entry name" value="ribE"/>
    <property type="match status" value="1"/>
</dbReference>
<keyword evidence="7 12" id="KW-0808">Transferase</keyword>
<dbReference type="PROSITE" id="PS51177">
    <property type="entry name" value="LUMAZINE_BIND"/>
    <property type="match status" value="2"/>
</dbReference>
<evidence type="ECO:0000256" key="4">
    <source>
        <dbReference type="ARBA" id="ARBA00012827"/>
    </source>
</evidence>
<evidence type="ECO:0000256" key="3">
    <source>
        <dbReference type="ARBA" id="ARBA00004887"/>
    </source>
</evidence>
<feature type="domain" description="Lumazine-binding" evidence="11">
    <location>
        <begin position="96"/>
        <end position="192"/>
    </location>
</feature>
<dbReference type="InterPro" id="IPR023366">
    <property type="entry name" value="ATP_synth_asu-like_sf"/>
</dbReference>
<comment type="caution">
    <text evidence="12">The sequence shown here is derived from an EMBL/GenBank/DDBJ whole genome shotgun (WGS) entry which is preliminary data.</text>
</comment>
<dbReference type="Proteomes" id="UP000627538">
    <property type="component" value="Unassembled WGS sequence"/>
</dbReference>
<evidence type="ECO:0000313" key="13">
    <source>
        <dbReference type="Proteomes" id="UP000627538"/>
    </source>
</evidence>
<evidence type="ECO:0000256" key="9">
    <source>
        <dbReference type="NCBIfam" id="TIGR00187"/>
    </source>
</evidence>
<evidence type="ECO:0000256" key="10">
    <source>
        <dbReference type="PROSITE-ProRule" id="PRU00524"/>
    </source>
</evidence>
<keyword evidence="13" id="KW-1185">Reference proteome</keyword>
<dbReference type="InterPro" id="IPR026017">
    <property type="entry name" value="Lumazine-bd_dom"/>
</dbReference>
<evidence type="ECO:0000256" key="6">
    <source>
        <dbReference type="ARBA" id="ARBA00022619"/>
    </source>
</evidence>
<dbReference type="SUPFAM" id="SSF63380">
    <property type="entry name" value="Riboflavin synthase domain-like"/>
    <property type="match status" value="2"/>
</dbReference>
<evidence type="ECO:0000256" key="1">
    <source>
        <dbReference type="ARBA" id="ARBA00000968"/>
    </source>
</evidence>
<sequence>MFTGLVEATGRLCRRVSVEGAAVVTIEAPFAADLAEGDSVSTAGVCLSVTSHTAQTFTADVMPETLAVTTLASLPEGTRVNLERALAANGRLGGHLVQGHVDGIGVVTACRPGPRWDEVDITCDVDVARYIAYKGSIAIDGVSLTVSAVTDNGFTVSLIPTTLEATTLGEIGVGTRVNLETDVMARYAERLTRAPKETEQ</sequence>
<evidence type="ECO:0000256" key="7">
    <source>
        <dbReference type="ARBA" id="ARBA00022679"/>
    </source>
</evidence>
<evidence type="ECO:0000256" key="8">
    <source>
        <dbReference type="ARBA" id="ARBA00022737"/>
    </source>
</evidence>
<evidence type="ECO:0000256" key="2">
    <source>
        <dbReference type="ARBA" id="ARBA00002803"/>
    </source>
</evidence>
<dbReference type="InterPro" id="IPR017938">
    <property type="entry name" value="Riboflavin_synthase-like_b-brl"/>
</dbReference>
<accession>A0A8I0GDY3</accession>